<dbReference type="GO" id="GO:0004725">
    <property type="term" value="F:protein tyrosine phosphatase activity"/>
    <property type="evidence" value="ECO:0007669"/>
    <property type="project" value="UniProtKB-EC"/>
</dbReference>
<protein>
    <recommendedName>
        <fullName evidence="2">protein-tyrosine-phosphatase</fullName>
        <ecNumber evidence="2">3.1.3.48</ecNumber>
    </recommendedName>
</protein>
<dbReference type="InterPro" id="IPR023485">
    <property type="entry name" value="Ptyr_pPase"/>
</dbReference>
<dbReference type="CDD" id="cd16343">
    <property type="entry name" value="LMWPTP"/>
    <property type="match status" value="1"/>
</dbReference>
<dbReference type="PANTHER" id="PTHR11717:SF7">
    <property type="entry name" value="LOW MOLECULAR WEIGHT PHOSPHOTYROSINE PROTEIN PHOSPHATASE"/>
    <property type="match status" value="1"/>
</dbReference>
<dbReference type="InterPro" id="IPR017867">
    <property type="entry name" value="Tyr_phospatase_low_mol_wt"/>
</dbReference>
<feature type="domain" description="Phosphotyrosine protein phosphatase I" evidence="5">
    <location>
        <begin position="1"/>
        <end position="147"/>
    </location>
</feature>
<evidence type="ECO:0000313" key="6">
    <source>
        <dbReference type="EMBL" id="MFC6871016.1"/>
    </source>
</evidence>
<evidence type="ECO:0000256" key="4">
    <source>
        <dbReference type="ARBA" id="ARBA00022912"/>
    </source>
</evidence>
<keyword evidence="3 6" id="KW-0378">Hydrolase</keyword>
<reference evidence="7" key="1">
    <citation type="journal article" date="2019" name="Int. J. Syst. Evol. Microbiol.">
        <title>The Global Catalogue of Microorganisms (GCM) 10K type strain sequencing project: providing services to taxonomists for standard genome sequencing and annotation.</title>
        <authorList>
            <consortium name="The Broad Institute Genomics Platform"/>
            <consortium name="The Broad Institute Genome Sequencing Center for Infectious Disease"/>
            <person name="Wu L."/>
            <person name="Ma J."/>
        </authorList>
    </citation>
    <scope>NUCLEOTIDE SEQUENCE [LARGE SCALE GENOMIC DNA]</scope>
    <source>
        <strain evidence="7">KCTC 32255</strain>
    </source>
</reference>
<dbReference type="RefSeq" id="WP_345406524.1">
    <property type="nucleotide sequence ID" value="NZ_BAABLA010000122.1"/>
</dbReference>
<keyword evidence="7" id="KW-1185">Reference proteome</keyword>
<dbReference type="InterPro" id="IPR050438">
    <property type="entry name" value="LMW_PTPase"/>
</dbReference>
<evidence type="ECO:0000256" key="2">
    <source>
        <dbReference type="ARBA" id="ARBA00013064"/>
    </source>
</evidence>
<evidence type="ECO:0000256" key="3">
    <source>
        <dbReference type="ARBA" id="ARBA00022801"/>
    </source>
</evidence>
<dbReference type="SMART" id="SM00226">
    <property type="entry name" value="LMWPc"/>
    <property type="match status" value="1"/>
</dbReference>
<sequence length="152" mass="16524">MHVSFICTGNICRSPIAAAVFRSHVEDAGIADKVKVTSAGTGSWHIGEPCDPRAAEVLRANDYDVDHVANRINDEHLNADLLLAADAGHLEVLVGLGVPPERARLLRSFDPDAPLDAEVPDPYYGADNGFDEVLAMIEAAMPRLVEWVRERL</sequence>
<dbReference type="Gene3D" id="3.40.50.2300">
    <property type="match status" value="1"/>
</dbReference>
<dbReference type="EC" id="3.1.3.48" evidence="2"/>
<proteinExistence type="inferred from homology"/>
<dbReference type="InterPro" id="IPR036196">
    <property type="entry name" value="Ptyr_pPase_sf"/>
</dbReference>
<organism evidence="6 7">
    <name type="scientific">Haloechinothrix salitolerans</name>
    <dbReference type="NCBI Taxonomy" id="926830"/>
    <lineage>
        <taxon>Bacteria</taxon>
        <taxon>Bacillati</taxon>
        <taxon>Actinomycetota</taxon>
        <taxon>Actinomycetes</taxon>
        <taxon>Pseudonocardiales</taxon>
        <taxon>Pseudonocardiaceae</taxon>
        <taxon>Haloechinothrix</taxon>
    </lineage>
</organism>
<dbReference type="PRINTS" id="PR00719">
    <property type="entry name" value="LMWPTPASE"/>
</dbReference>
<dbReference type="Proteomes" id="UP001596337">
    <property type="component" value="Unassembled WGS sequence"/>
</dbReference>
<comment type="similarity">
    <text evidence="1">Belongs to the low molecular weight phosphotyrosine protein phosphatase family.</text>
</comment>
<dbReference type="EMBL" id="JBHSXX010000001">
    <property type="protein sequence ID" value="MFC6871016.1"/>
    <property type="molecule type" value="Genomic_DNA"/>
</dbReference>
<keyword evidence="4" id="KW-0904">Protein phosphatase</keyword>
<evidence type="ECO:0000259" key="5">
    <source>
        <dbReference type="SMART" id="SM00226"/>
    </source>
</evidence>
<accession>A0ABW2C6Q4</accession>
<gene>
    <name evidence="6" type="ORF">ACFQGD_28235</name>
</gene>
<evidence type="ECO:0000256" key="1">
    <source>
        <dbReference type="ARBA" id="ARBA00011063"/>
    </source>
</evidence>
<name>A0ABW2C6Q4_9PSEU</name>
<comment type="caution">
    <text evidence="6">The sequence shown here is derived from an EMBL/GenBank/DDBJ whole genome shotgun (WGS) entry which is preliminary data.</text>
</comment>
<dbReference type="Pfam" id="PF01451">
    <property type="entry name" value="LMWPc"/>
    <property type="match status" value="1"/>
</dbReference>
<dbReference type="SUPFAM" id="SSF52788">
    <property type="entry name" value="Phosphotyrosine protein phosphatases I"/>
    <property type="match status" value="1"/>
</dbReference>
<evidence type="ECO:0000313" key="7">
    <source>
        <dbReference type="Proteomes" id="UP001596337"/>
    </source>
</evidence>
<dbReference type="PANTHER" id="PTHR11717">
    <property type="entry name" value="LOW MOLECULAR WEIGHT PROTEIN TYROSINE PHOSPHATASE"/>
    <property type="match status" value="1"/>
</dbReference>